<feature type="coiled-coil region" evidence="1">
    <location>
        <begin position="374"/>
        <end position="401"/>
    </location>
</feature>
<evidence type="ECO:0000313" key="3">
    <source>
        <dbReference type="EMBL" id="MDR6300440.1"/>
    </source>
</evidence>
<accession>A0ABU1K4A1</accession>
<feature type="region of interest" description="Disordered" evidence="2">
    <location>
        <begin position="1"/>
        <end position="106"/>
    </location>
</feature>
<proteinExistence type="predicted"/>
<keyword evidence="4" id="KW-1185">Reference proteome</keyword>
<sequence>MSEEQKNPESEEAKKAQEEQQKTSEDQNSTEEKPSPEKISEEENLPSNTEQAVVEEVSENTEENSDKTEETPVKAEENEDSSKDKDVHEEMDDSLAEDSEDEENGKRHDIEMKDYHAMNMGELVSELSRLVKNEKIQAIREHVQEIKTEFDAKFEEEMEQKKEDFLEEGGNIIDFHYSSPVKKEFNTVYFDYKEKRNKYYQELKQNLNENLKQRLGIIEELKGMIGVGADMNSNFQQFKELQDRWKKAGPVPREEYKDIWRTYHHHVEHFYDFLHLDREFRDMDFKHNLEQKLKIIARAEELAQEKNINRAFRELQMLHKMWKEDLGPVAKEYREDIWDKFSEATKQIHENRQAHFAELDKEKEKNLEVKQDIIKNIEEIAEQDINAHNQAQQNIKKIENLRESFFKAGKVPRNVNEETWSAFKEAVRKFNRKKNAFYKNLKKDQYENLEKKLALVEIAEKHQDSEDYKEVTPIMKKIQDDWKKIGHVPRKDSDKIWKRFKKACNHYFDKMHASRKEENKEELEAFDNKKELLEETKNLELSGEHKKDLSTIKEQIAKWKELGRVPYNKRYIEGKFNKALDHLFSQLDVDKKQAEMMKYENRIQALDEADDDRKIEKEEFFLRKKITETKAEINQLENNMQFFSNADESNPLVKEVINNIKRHKEQLATWKEKLKKVRSL</sequence>
<gene>
    <name evidence="3" type="ORF">GGR31_001071</name>
</gene>
<dbReference type="Proteomes" id="UP001257659">
    <property type="component" value="Unassembled WGS sequence"/>
</dbReference>
<dbReference type="EMBL" id="JAVDQA010000002">
    <property type="protein sequence ID" value="MDR6300440.1"/>
    <property type="molecule type" value="Genomic_DNA"/>
</dbReference>
<feature type="compositionally biased region" description="Basic and acidic residues" evidence="2">
    <location>
        <begin position="1"/>
        <end position="41"/>
    </location>
</feature>
<evidence type="ECO:0000313" key="4">
    <source>
        <dbReference type="Proteomes" id="UP001257659"/>
    </source>
</evidence>
<evidence type="ECO:0008006" key="5">
    <source>
        <dbReference type="Google" id="ProtNLM"/>
    </source>
</evidence>
<dbReference type="RefSeq" id="WP_309727349.1">
    <property type="nucleotide sequence ID" value="NZ_JAVDQA010000002.1"/>
</dbReference>
<evidence type="ECO:0000256" key="2">
    <source>
        <dbReference type="SAM" id="MobiDB-lite"/>
    </source>
</evidence>
<dbReference type="InterPro" id="IPR007139">
    <property type="entry name" value="DUF349"/>
</dbReference>
<comment type="caution">
    <text evidence="3">The sequence shown here is derived from an EMBL/GenBank/DDBJ whole genome shotgun (WGS) entry which is preliminary data.</text>
</comment>
<organism evidence="3 4">
    <name type="scientific">Mesonia maritima</name>
    <dbReference type="NCBI Taxonomy" id="1793873"/>
    <lineage>
        <taxon>Bacteria</taxon>
        <taxon>Pseudomonadati</taxon>
        <taxon>Bacteroidota</taxon>
        <taxon>Flavobacteriia</taxon>
        <taxon>Flavobacteriales</taxon>
        <taxon>Flavobacteriaceae</taxon>
        <taxon>Mesonia</taxon>
    </lineage>
</organism>
<keyword evidence="1" id="KW-0175">Coiled coil</keyword>
<name>A0ABU1K4A1_9FLAO</name>
<feature type="compositionally biased region" description="Acidic residues" evidence="2">
    <location>
        <begin position="89"/>
        <end position="103"/>
    </location>
</feature>
<dbReference type="Pfam" id="PF03993">
    <property type="entry name" value="DUF349"/>
    <property type="match status" value="5"/>
</dbReference>
<protein>
    <recommendedName>
        <fullName evidence="5">Chromosome segregation protein</fullName>
    </recommendedName>
</protein>
<reference evidence="3 4" key="1">
    <citation type="submission" date="2023-07" db="EMBL/GenBank/DDBJ databases">
        <title>Genomic Encyclopedia of Type Strains, Phase IV (KMG-IV): sequencing the most valuable type-strain genomes for metagenomic binning, comparative biology and taxonomic classification.</title>
        <authorList>
            <person name="Goeker M."/>
        </authorList>
    </citation>
    <scope>NUCLEOTIDE SEQUENCE [LARGE SCALE GENOMIC DNA]</scope>
    <source>
        <strain evidence="3 4">DSM 102814</strain>
    </source>
</reference>
<evidence type="ECO:0000256" key="1">
    <source>
        <dbReference type="SAM" id="Coils"/>
    </source>
</evidence>
<feature type="coiled-coil region" evidence="1">
    <location>
        <begin position="589"/>
        <end position="680"/>
    </location>
</feature>
<feature type="compositionally biased region" description="Basic and acidic residues" evidence="2">
    <location>
        <begin position="64"/>
        <end position="88"/>
    </location>
</feature>